<dbReference type="AlphaFoldDB" id="A0A9Q1JA95"/>
<organism evidence="2 3">
    <name type="scientific">Synaphobranchus kaupii</name>
    <name type="common">Kaup's arrowtooth eel</name>
    <dbReference type="NCBI Taxonomy" id="118154"/>
    <lineage>
        <taxon>Eukaryota</taxon>
        <taxon>Metazoa</taxon>
        <taxon>Chordata</taxon>
        <taxon>Craniata</taxon>
        <taxon>Vertebrata</taxon>
        <taxon>Euteleostomi</taxon>
        <taxon>Actinopterygii</taxon>
        <taxon>Neopterygii</taxon>
        <taxon>Teleostei</taxon>
        <taxon>Anguilliformes</taxon>
        <taxon>Synaphobranchidae</taxon>
        <taxon>Synaphobranchus</taxon>
    </lineage>
</organism>
<name>A0A9Q1JA95_SYNKA</name>
<evidence type="ECO:0000256" key="1">
    <source>
        <dbReference type="SAM" id="Phobius"/>
    </source>
</evidence>
<accession>A0A9Q1JA95</accession>
<protein>
    <submittedName>
        <fullName evidence="2">Uncharacterized protein</fullName>
    </submittedName>
</protein>
<keyword evidence="1" id="KW-0472">Membrane</keyword>
<evidence type="ECO:0000313" key="2">
    <source>
        <dbReference type="EMBL" id="KAJ8376216.1"/>
    </source>
</evidence>
<evidence type="ECO:0000313" key="3">
    <source>
        <dbReference type="Proteomes" id="UP001152622"/>
    </source>
</evidence>
<dbReference type="Proteomes" id="UP001152622">
    <property type="component" value="Chromosome 2"/>
</dbReference>
<gene>
    <name evidence="2" type="ORF">SKAU_G00067960</name>
</gene>
<keyword evidence="3" id="KW-1185">Reference proteome</keyword>
<reference evidence="2" key="1">
    <citation type="journal article" date="2023" name="Science">
        <title>Genome structures resolve the early diversification of teleost fishes.</title>
        <authorList>
            <person name="Parey E."/>
            <person name="Louis A."/>
            <person name="Montfort J."/>
            <person name="Bouchez O."/>
            <person name="Roques C."/>
            <person name="Iampietro C."/>
            <person name="Lluch J."/>
            <person name="Castinel A."/>
            <person name="Donnadieu C."/>
            <person name="Desvignes T."/>
            <person name="Floi Bucao C."/>
            <person name="Jouanno E."/>
            <person name="Wen M."/>
            <person name="Mejri S."/>
            <person name="Dirks R."/>
            <person name="Jansen H."/>
            <person name="Henkel C."/>
            <person name="Chen W.J."/>
            <person name="Zahm M."/>
            <person name="Cabau C."/>
            <person name="Klopp C."/>
            <person name="Thompson A.W."/>
            <person name="Robinson-Rechavi M."/>
            <person name="Braasch I."/>
            <person name="Lecointre G."/>
            <person name="Bobe J."/>
            <person name="Postlethwait J.H."/>
            <person name="Berthelot C."/>
            <person name="Roest Crollius H."/>
            <person name="Guiguen Y."/>
        </authorList>
    </citation>
    <scope>NUCLEOTIDE SEQUENCE</scope>
    <source>
        <strain evidence="2">WJC10195</strain>
    </source>
</reference>
<sequence>MTLNRSRNFQTVGAARGCPSSFNATVPECPRSSSETIKAATSEPQFDHLHSEDWVSSILIQAHWERSIPGPRDSQESLSQPYEDNLPSSTCYVPDDHQLSQRVYRHEGLRHCQVKELPNFSKIQKTPAGYSTPLPTISGSHLVKTNVTQNAPSHSLRSMRTQPSLPNMLPTGSSCEDSVETGHIALAALVRLQALLAQCCQSLNSLCGVHQDAICCRHYYACAVVCWLLCIITTTLVLIAATAFRSNHHGD</sequence>
<dbReference type="OrthoDB" id="8926048at2759"/>
<comment type="caution">
    <text evidence="2">The sequence shown here is derived from an EMBL/GenBank/DDBJ whole genome shotgun (WGS) entry which is preliminary data.</text>
</comment>
<proteinExistence type="predicted"/>
<feature type="transmembrane region" description="Helical" evidence="1">
    <location>
        <begin position="218"/>
        <end position="244"/>
    </location>
</feature>
<keyword evidence="1" id="KW-1133">Transmembrane helix</keyword>
<keyword evidence="1" id="KW-0812">Transmembrane</keyword>
<dbReference type="EMBL" id="JAINUF010000002">
    <property type="protein sequence ID" value="KAJ8376216.1"/>
    <property type="molecule type" value="Genomic_DNA"/>
</dbReference>